<dbReference type="InterPro" id="IPR040086">
    <property type="entry name" value="MJ0683-like"/>
</dbReference>
<keyword evidence="4" id="KW-0175">Coiled coil</keyword>
<dbReference type="GO" id="GO:0003824">
    <property type="term" value="F:catalytic activity"/>
    <property type="evidence" value="ECO:0007669"/>
    <property type="project" value="InterPro"/>
</dbReference>
<dbReference type="InterPro" id="IPR007197">
    <property type="entry name" value="rSAM"/>
</dbReference>
<gene>
    <name evidence="6" type="ORF">EH198_08870</name>
</gene>
<protein>
    <submittedName>
        <fullName evidence="6">Radical SAM protein</fullName>
    </submittedName>
</protein>
<keyword evidence="7" id="KW-1185">Reference proteome</keyword>
<evidence type="ECO:0000313" key="7">
    <source>
        <dbReference type="Proteomes" id="UP000282529"/>
    </source>
</evidence>
<evidence type="ECO:0000256" key="1">
    <source>
        <dbReference type="ARBA" id="ARBA00022723"/>
    </source>
</evidence>
<dbReference type="PANTHER" id="PTHR43432">
    <property type="entry name" value="SLR0285 PROTEIN"/>
    <property type="match status" value="1"/>
</dbReference>
<keyword evidence="2" id="KW-0408">Iron</keyword>
<evidence type="ECO:0000256" key="4">
    <source>
        <dbReference type="SAM" id="Coils"/>
    </source>
</evidence>
<evidence type="ECO:0000313" key="6">
    <source>
        <dbReference type="EMBL" id="RQW12441.1"/>
    </source>
</evidence>
<dbReference type="RefSeq" id="WP_124695170.1">
    <property type="nucleotide sequence ID" value="NZ_JBHUFE010000004.1"/>
</dbReference>
<dbReference type="EMBL" id="RQPI01000003">
    <property type="protein sequence ID" value="RQW12441.1"/>
    <property type="molecule type" value="Genomic_DNA"/>
</dbReference>
<comment type="caution">
    <text evidence="6">The sequence shown here is derived from an EMBL/GenBank/DDBJ whole genome shotgun (WGS) entry which is preliminary data.</text>
</comment>
<sequence>MPKTYEPVTAKTGMTRVKEERMPFGWSINPYRGCAHGCSFCYARGFQGFIDKKADDEFQNHIMLKTNAAEALEAQLSRLARRYRHDLEAMRKEVGEVMIGTATDPYQPVEGKTELTRKCLMVLAKYGIRTSVTTRSPLILRDLDLLEQMRPLTVNISINTLNDGLARRLEPGSPLPSKRLDTVHKLAERGIATSVFIAPILPLLTDDPAGLEALFAAAAERGAESVMTSLLRLSPDVKGWYFRTLKEQFPDILERYRRMYADGGYAEAGYRESMSRLLDELHRKYSSRFRSAPEWSPLKGGHRAGEELRRPALAEIAGELPVEQLSFPL</sequence>
<dbReference type="AlphaFoldDB" id="A0A3N9P864"/>
<dbReference type="InterPro" id="IPR058240">
    <property type="entry name" value="rSAM_sf"/>
</dbReference>
<evidence type="ECO:0000256" key="3">
    <source>
        <dbReference type="ARBA" id="ARBA00023014"/>
    </source>
</evidence>
<dbReference type="OrthoDB" id="9785699at2"/>
<dbReference type="SFLD" id="SFLDS00029">
    <property type="entry name" value="Radical_SAM"/>
    <property type="match status" value="1"/>
</dbReference>
<dbReference type="Pfam" id="PF04055">
    <property type="entry name" value="Radical_SAM"/>
    <property type="match status" value="1"/>
</dbReference>
<evidence type="ECO:0000259" key="5">
    <source>
        <dbReference type="PROSITE" id="PS51918"/>
    </source>
</evidence>
<feature type="domain" description="Radical SAM core" evidence="5">
    <location>
        <begin position="20"/>
        <end position="271"/>
    </location>
</feature>
<dbReference type="Gene3D" id="3.80.30.30">
    <property type="match status" value="1"/>
</dbReference>
<dbReference type="SMART" id="SM00729">
    <property type="entry name" value="Elp3"/>
    <property type="match status" value="1"/>
</dbReference>
<feature type="coiled-coil region" evidence="4">
    <location>
        <begin position="62"/>
        <end position="93"/>
    </location>
</feature>
<dbReference type="SUPFAM" id="SSF102114">
    <property type="entry name" value="Radical SAM enzymes"/>
    <property type="match status" value="1"/>
</dbReference>
<name>A0A3N9P864_9BACL</name>
<reference evidence="6 7" key="1">
    <citation type="submission" date="2018-11" db="EMBL/GenBank/DDBJ databases">
        <title>Genome sequence of strain 7197.</title>
        <authorList>
            <person name="Gao J."/>
            <person name="Sun J."/>
        </authorList>
    </citation>
    <scope>NUCLEOTIDE SEQUENCE [LARGE SCALE GENOMIC DNA]</scope>
    <source>
        <strain evidence="6 7">7197</strain>
    </source>
</reference>
<evidence type="ECO:0000256" key="2">
    <source>
        <dbReference type="ARBA" id="ARBA00023004"/>
    </source>
</evidence>
<organism evidence="6 7">
    <name type="scientific">Paenibacillus rhizophilus</name>
    <dbReference type="NCBI Taxonomy" id="1850366"/>
    <lineage>
        <taxon>Bacteria</taxon>
        <taxon>Bacillati</taxon>
        <taxon>Bacillota</taxon>
        <taxon>Bacilli</taxon>
        <taxon>Bacillales</taxon>
        <taxon>Paenibacillaceae</taxon>
        <taxon>Paenibacillus</taxon>
    </lineage>
</organism>
<dbReference type="PANTHER" id="PTHR43432:SF3">
    <property type="entry name" value="SLR0285 PROTEIN"/>
    <property type="match status" value="1"/>
</dbReference>
<keyword evidence="1" id="KW-0479">Metal-binding</keyword>
<dbReference type="SFLD" id="SFLDG01084">
    <property type="entry name" value="Uncharacterised_Radical_SAM_Su"/>
    <property type="match status" value="1"/>
</dbReference>
<dbReference type="InterPro" id="IPR006638">
    <property type="entry name" value="Elp3/MiaA/NifB-like_rSAM"/>
</dbReference>
<dbReference type="PROSITE" id="PS51918">
    <property type="entry name" value="RADICAL_SAM"/>
    <property type="match status" value="1"/>
</dbReference>
<accession>A0A3N9P864</accession>
<dbReference type="Proteomes" id="UP000282529">
    <property type="component" value="Unassembled WGS sequence"/>
</dbReference>
<dbReference type="CDD" id="cd01335">
    <property type="entry name" value="Radical_SAM"/>
    <property type="match status" value="1"/>
</dbReference>
<proteinExistence type="predicted"/>
<dbReference type="GO" id="GO:0046872">
    <property type="term" value="F:metal ion binding"/>
    <property type="evidence" value="ECO:0007669"/>
    <property type="project" value="UniProtKB-KW"/>
</dbReference>
<dbReference type="GO" id="GO:0051536">
    <property type="term" value="F:iron-sulfur cluster binding"/>
    <property type="evidence" value="ECO:0007669"/>
    <property type="project" value="UniProtKB-KW"/>
</dbReference>
<keyword evidence="3" id="KW-0411">Iron-sulfur</keyword>